<reference evidence="2" key="1">
    <citation type="submission" date="2018-05" db="EMBL/GenBank/DDBJ databases">
        <authorList>
            <person name="Lanie J.A."/>
            <person name="Ng W.-L."/>
            <person name="Kazmierczak K.M."/>
            <person name="Andrzejewski T.M."/>
            <person name="Davidsen T.M."/>
            <person name="Wayne K.J."/>
            <person name="Tettelin H."/>
            <person name="Glass J.I."/>
            <person name="Rusch D."/>
            <person name="Podicherti R."/>
            <person name="Tsui H.-C.T."/>
            <person name="Winkler M.E."/>
        </authorList>
    </citation>
    <scope>NUCLEOTIDE SEQUENCE</scope>
</reference>
<sequence>DKDSQLTLINPEIRIIEPKEKKISEEGCLSVPGFYEEVERPSKIDVIALNEEGQKINIKAEGLLAVAIQHEMDHLEGRIFLDYLSNLKRQIIRKKLMKSFKETA</sequence>
<dbReference type="SUPFAM" id="SSF56420">
    <property type="entry name" value="Peptide deformylase"/>
    <property type="match status" value="1"/>
</dbReference>
<evidence type="ECO:0008006" key="3">
    <source>
        <dbReference type="Google" id="ProtNLM"/>
    </source>
</evidence>
<dbReference type="PANTHER" id="PTHR10458:SF22">
    <property type="entry name" value="PEPTIDE DEFORMYLASE"/>
    <property type="match status" value="1"/>
</dbReference>
<feature type="non-terminal residue" evidence="2">
    <location>
        <position position="1"/>
    </location>
</feature>
<dbReference type="EMBL" id="UINC01089043">
    <property type="protein sequence ID" value="SVC39793.1"/>
    <property type="molecule type" value="Genomic_DNA"/>
</dbReference>
<dbReference type="NCBIfam" id="TIGR00079">
    <property type="entry name" value="pept_deformyl"/>
    <property type="match status" value="1"/>
</dbReference>
<dbReference type="AlphaFoldDB" id="A0A382LTK6"/>
<gene>
    <name evidence="2" type="ORF">METZ01_LOCUS292647</name>
</gene>
<dbReference type="Gene3D" id="3.90.45.10">
    <property type="entry name" value="Peptide deformylase"/>
    <property type="match status" value="1"/>
</dbReference>
<proteinExistence type="inferred from homology"/>
<dbReference type="InterPro" id="IPR036821">
    <property type="entry name" value="Peptide_deformylase_sf"/>
</dbReference>
<dbReference type="PANTHER" id="PTHR10458">
    <property type="entry name" value="PEPTIDE DEFORMYLASE"/>
    <property type="match status" value="1"/>
</dbReference>
<evidence type="ECO:0000313" key="2">
    <source>
        <dbReference type="EMBL" id="SVC39793.1"/>
    </source>
</evidence>
<protein>
    <recommendedName>
        <fullName evidence="3">Peptide deformylase</fullName>
    </recommendedName>
</protein>
<dbReference type="InterPro" id="IPR023635">
    <property type="entry name" value="Peptide_deformylase"/>
</dbReference>
<comment type="similarity">
    <text evidence="1">Belongs to the polypeptide deformylase family.</text>
</comment>
<accession>A0A382LTK6</accession>
<name>A0A382LTK6_9ZZZZ</name>
<dbReference type="Pfam" id="PF01327">
    <property type="entry name" value="Pep_deformylase"/>
    <property type="match status" value="1"/>
</dbReference>
<dbReference type="GO" id="GO:0042586">
    <property type="term" value="F:peptide deformylase activity"/>
    <property type="evidence" value="ECO:0007669"/>
    <property type="project" value="InterPro"/>
</dbReference>
<evidence type="ECO:0000256" key="1">
    <source>
        <dbReference type="ARBA" id="ARBA00010759"/>
    </source>
</evidence>
<organism evidence="2">
    <name type="scientific">marine metagenome</name>
    <dbReference type="NCBI Taxonomy" id="408172"/>
    <lineage>
        <taxon>unclassified sequences</taxon>
        <taxon>metagenomes</taxon>
        <taxon>ecological metagenomes</taxon>
    </lineage>
</organism>
<dbReference type="PRINTS" id="PR01576">
    <property type="entry name" value="PDEFORMYLASE"/>
</dbReference>